<dbReference type="EMBL" id="JACHCE010000001">
    <property type="protein sequence ID" value="MBB5635039.1"/>
    <property type="molecule type" value="Genomic_DNA"/>
</dbReference>
<name>A0A7W8ZJ74_9SPHI</name>
<protein>
    <submittedName>
        <fullName evidence="6">Tetratricopeptide (TPR) repeat protein</fullName>
    </submittedName>
</protein>
<evidence type="ECO:0000256" key="1">
    <source>
        <dbReference type="ARBA" id="ARBA00022679"/>
    </source>
</evidence>
<dbReference type="PROSITE" id="PS51257">
    <property type="entry name" value="PROKAR_LIPOPROTEIN"/>
    <property type="match status" value="1"/>
</dbReference>
<dbReference type="Proteomes" id="UP000537204">
    <property type="component" value="Unassembled WGS sequence"/>
</dbReference>
<keyword evidence="1" id="KW-0808">Transferase</keyword>
<comment type="caution">
    <text evidence="6">The sequence shown here is derived from an EMBL/GenBank/DDBJ whole genome shotgun (WGS) entry which is preliminary data.</text>
</comment>
<evidence type="ECO:0000313" key="6">
    <source>
        <dbReference type="EMBL" id="MBB5635039.1"/>
    </source>
</evidence>
<keyword evidence="2" id="KW-0418">Kinase</keyword>
<reference evidence="6 7" key="1">
    <citation type="submission" date="2020-08" db="EMBL/GenBank/DDBJ databases">
        <title>Genomic Encyclopedia of Type Strains, Phase IV (KMG-V): Genome sequencing to study the core and pangenomes of soil and plant-associated prokaryotes.</title>
        <authorList>
            <person name="Whitman W."/>
        </authorList>
    </citation>
    <scope>NUCLEOTIDE SEQUENCE [LARGE SCALE GENOMIC DNA]</scope>
    <source>
        <strain evidence="6 7">S3M1</strain>
    </source>
</reference>
<keyword evidence="3" id="KW-0902">Two-component regulatory system</keyword>
<dbReference type="GO" id="GO:0000160">
    <property type="term" value="P:phosphorelay signal transduction system"/>
    <property type="evidence" value="ECO:0007669"/>
    <property type="project" value="UniProtKB-KW"/>
</dbReference>
<dbReference type="PANTHER" id="PTHR24421">
    <property type="entry name" value="NITRATE/NITRITE SENSOR PROTEIN NARX-RELATED"/>
    <property type="match status" value="1"/>
</dbReference>
<organism evidence="6 7">
    <name type="scientific">Pedobacter cryoconitis</name>
    <dbReference type="NCBI Taxonomy" id="188932"/>
    <lineage>
        <taxon>Bacteria</taxon>
        <taxon>Pseudomonadati</taxon>
        <taxon>Bacteroidota</taxon>
        <taxon>Sphingobacteriia</taxon>
        <taxon>Sphingobacteriales</taxon>
        <taxon>Sphingobacteriaceae</taxon>
        <taxon>Pedobacter</taxon>
    </lineage>
</organism>
<dbReference type="InterPro" id="IPR050482">
    <property type="entry name" value="Sensor_HK_TwoCompSys"/>
</dbReference>
<keyword evidence="4" id="KW-0175">Coiled coil</keyword>
<dbReference type="PANTHER" id="PTHR24421:SF60">
    <property type="entry name" value="SENSOR HISTIDINE KINASE COMP"/>
    <property type="match status" value="1"/>
</dbReference>
<dbReference type="SUPFAM" id="SSF48452">
    <property type="entry name" value="TPR-like"/>
    <property type="match status" value="1"/>
</dbReference>
<dbReference type="RefSeq" id="WP_183879348.1">
    <property type="nucleotide sequence ID" value="NZ_JACHCD010000002.1"/>
</dbReference>
<dbReference type="SMART" id="SM00028">
    <property type="entry name" value="TPR"/>
    <property type="match status" value="2"/>
</dbReference>
<keyword evidence="5" id="KW-0812">Transmembrane</keyword>
<keyword evidence="5" id="KW-0472">Membrane</keyword>
<dbReference type="Gene3D" id="1.25.40.10">
    <property type="entry name" value="Tetratricopeptide repeat domain"/>
    <property type="match status" value="2"/>
</dbReference>
<sequence>MKYICSLSFLILLFYSCKDHSEKEKKEDNLFYDQAFEFREKKMPDSAFLYFNKAKDLFLQQKDTLSAGKCLVNMGIISANKDDYFGAQELSLSAISYFDEKKEDQYFYIHSNYNNLGISTSMLENYTDALKFYDAAIKFSKGSLDARLYLNNKATIYQKIGDYKAALKIYNHILKSGTKNKKEYARALTNISSTKWQQDPGYNPLPDYLKALHIREEEKDLVDLNSSYSHLSDFYAKKVTDSSLLYAHKMYEVSTRVNSADNRLGALRRLIKLSPSKARQYFVTYQKLNDSVQNARSTARNQFALIRYETEKHKADFLKAQSENIQKQNNILRKNFALGILVLFLLGGYWWYRKRKKGLQQEKEIEVKNTEIKYVKKIHDRVANKVYQLLSEVENTPKFDRDILLDKLEVLYNISRDISYDSKELDTGKSYDQDLSKMLKSYSCETIAVFIIGNEEELWEDVSTEAKAEVFYIIQELMTNMKKHSKADTVVLKFSRNEGMMNISYSDNGIGLNNTSKKNGLTNTENRIKSIRGTITFDNIQEKELQIQLSFPFS</sequence>
<proteinExistence type="predicted"/>
<dbReference type="InterPro" id="IPR011990">
    <property type="entry name" value="TPR-like_helical_dom_sf"/>
</dbReference>
<evidence type="ECO:0000256" key="5">
    <source>
        <dbReference type="SAM" id="Phobius"/>
    </source>
</evidence>
<feature type="coiled-coil region" evidence="4">
    <location>
        <begin position="308"/>
        <end position="335"/>
    </location>
</feature>
<dbReference type="AlphaFoldDB" id="A0A7W8ZJ74"/>
<evidence type="ECO:0000313" key="7">
    <source>
        <dbReference type="Proteomes" id="UP000537204"/>
    </source>
</evidence>
<dbReference type="InterPro" id="IPR036890">
    <property type="entry name" value="HATPase_C_sf"/>
</dbReference>
<dbReference type="GO" id="GO:0016301">
    <property type="term" value="F:kinase activity"/>
    <property type="evidence" value="ECO:0007669"/>
    <property type="project" value="UniProtKB-KW"/>
</dbReference>
<dbReference type="InterPro" id="IPR019734">
    <property type="entry name" value="TPR_rpt"/>
</dbReference>
<dbReference type="Pfam" id="PF14559">
    <property type="entry name" value="TPR_19"/>
    <property type="match status" value="1"/>
</dbReference>
<gene>
    <name evidence="6" type="ORF">HDE68_000924</name>
</gene>
<accession>A0A7W8ZJ74</accession>
<evidence type="ECO:0000256" key="2">
    <source>
        <dbReference type="ARBA" id="ARBA00022777"/>
    </source>
</evidence>
<feature type="transmembrane region" description="Helical" evidence="5">
    <location>
        <begin position="336"/>
        <end position="352"/>
    </location>
</feature>
<evidence type="ECO:0000256" key="3">
    <source>
        <dbReference type="ARBA" id="ARBA00023012"/>
    </source>
</evidence>
<evidence type="ECO:0000256" key="4">
    <source>
        <dbReference type="SAM" id="Coils"/>
    </source>
</evidence>
<keyword evidence="5" id="KW-1133">Transmembrane helix</keyword>
<dbReference type="SUPFAM" id="SSF55874">
    <property type="entry name" value="ATPase domain of HSP90 chaperone/DNA topoisomerase II/histidine kinase"/>
    <property type="match status" value="1"/>
</dbReference>
<dbReference type="Gene3D" id="3.30.565.10">
    <property type="entry name" value="Histidine kinase-like ATPase, C-terminal domain"/>
    <property type="match status" value="1"/>
</dbReference>